<evidence type="ECO:0000313" key="1">
    <source>
        <dbReference type="EMBL" id="CAF1583278.1"/>
    </source>
</evidence>
<proteinExistence type="predicted"/>
<sequence>MLLISGWHATLLARDGDVLSGIPRQLSKLPKDATHLFISIGGNNALGYMIHLHDSVKNLGEALISLHKIKSKFQKVRKKCLKICCTVKNIVSHFVSQLL</sequence>
<accession>A0A815ZCN2</accession>
<keyword evidence="3" id="KW-1185">Reference proteome</keyword>
<dbReference type="AlphaFoldDB" id="A0A815ZCN2"/>
<gene>
    <name evidence="1" type="ORF">GPM918_LOCUS41239</name>
    <name evidence="2" type="ORF">SRO942_LOCUS42268</name>
</gene>
<evidence type="ECO:0000313" key="3">
    <source>
        <dbReference type="Proteomes" id="UP000663829"/>
    </source>
</evidence>
<comment type="caution">
    <text evidence="1">The sequence shown here is derived from an EMBL/GenBank/DDBJ whole genome shotgun (WGS) entry which is preliminary data.</text>
</comment>
<organism evidence="1 3">
    <name type="scientific">Didymodactylos carnosus</name>
    <dbReference type="NCBI Taxonomy" id="1234261"/>
    <lineage>
        <taxon>Eukaryota</taxon>
        <taxon>Metazoa</taxon>
        <taxon>Spiralia</taxon>
        <taxon>Gnathifera</taxon>
        <taxon>Rotifera</taxon>
        <taxon>Eurotatoria</taxon>
        <taxon>Bdelloidea</taxon>
        <taxon>Philodinida</taxon>
        <taxon>Philodinidae</taxon>
        <taxon>Didymodactylos</taxon>
    </lineage>
</organism>
<dbReference type="OrthoDB" id="9983791at2759"/>
<name>A0A815ZCN2_9BILA</name>
<protein>
    <submittedName>
        <fullName evidence="1">Uncharacterized protein</fullName>
    </submittedName>
</protein>
<reference evidence="1" key="1">
    <citation type="submission" date="2021-02" db="EMBL/GenBank/DDBJ databases">
        <authorList>
            <person name="Nowell W R."/>
        </authorList>
    </citation>
    <scope>NUCLEOTIDE SEQUENCE</scope>
</reference>
<evidence type="ECO:0000313" key="2">
    <source>
        <dbReference type="EMBL" id="CAF4451565.1"/>
    </source>
</evidence>
<dbReference type="EMBL" id="CAJOBC010098034">
    <property type="protein sequence ID" value="CAF4451565.1"/>
    <property type="molecule type" value="Genomic_DNA"/>
</dbReference>
<dbReference type="Proteomes" id="UP000663829">
    <property type="component" value="Unassembled WGS sequence"/>
</dbReference>
<dbReference type="EMBL" id="CAJNOQ010032038">
    <property type="protein sequence ID" value="CAF1583278.1"/>
    <property type="molecule type" value="Genomic_DNA"/>
</dbReference>
<dbReference type="Proteomes" id="UP000681722">
    <property type="component" value="Unassembled WGS sequence"/>
</dbReference>